<feature type="domain" description="C-type lectin" evidence="3">
    <location>
        <begin position="192"/>
        <end position="301"/>
    </location>
</feature>
<evidence type="ECO:0000313" key="5">
    <source>
        <dbReference type="WBParaSite" id="MBELARI_LOCUS2491"/>
    </source>
</evidence>
<evidence type="ECO:0000259" key="3">
    <source>
        <dbReference type="PROSITE" id="PS50041"/>
    </source>
</evidence>
<evidence type="ECO:0000256" key="2">
    <source>
        <dbReference type="SAM" id="SignalP"/>
    </source>
</evidence>
<evidence type="ECO:0000256" key="1">
    <source>
        <dbReference type="SAM" id="Coils"/>
    </source>
</evidence>
<dbReference type="PANTHER" id="PTHR22803">
    <property type="entry name" value="MANNOSE, PHOSPHOLIPASE, LECTIN RECEPTOR RELATED"/>
    <property type="match status" value="1"/>
</dbReference>
<feature type="chain" id="PRO_5042296746" description="C-type lectin domain-containing protein" evidence="2">
    <location>
        <begin position="22"/>
        <end position="306"/>
    </location>
</feature>
<keyword evidence="4" id="KW-1185">Reference proteome</keyword>
<reference evidence="5" key="1">
    <citation type="submission" date="2024-02" db="UniProtKB">
        <authorList>
            <consortium name="WormBaseParasite"/>
        </authorList>
    </citation>
    <scope>IDENTIFICATION</scope>
</reference>
<feature type="coiled-coil region" evidence="1">
    <location>
        <begin position="59"/>
        <end position="160"/>
    </location>
</feature>
<dbReference type="Proteomes" id="UP000887575">
    <property type="component" value="Unassembled WGS sequence"/>
</dbReference>
<evidence type="ECO:0000313" key="4">
    <source>
        <dbReference type="Proteomes" id="UP000887575"/>
    </source>
</evidence>
<proteinExistence type="predicted"/>
<dbReference type="PROSITE" id="PS50041">
    <property type="entry name" value="C_TYPE_LECTIN_2"/>
    <property type="match status" value="1"/>
</dbReference>
<dbReference type="InterPro" id="IPR016186">
    <property type="entry name" value="C-type_lectin-like/link_sf"/>
</dbReference>
<keyword evidence="2" id="KW-0732">Signal</keyword>
<organism evidence="4 5">
    <name type="scientific">Mesorhabditis belari</name>
    <dbReference type="NCBI Taxonomy" id="2138241"/>
    <lineage>
        <taxon>Eukaryota</taxon>
        <taxon>Metazoa</taxon>
        <taxon>Ecdysozoa</taxon>
        <taxon>Nematoda</taxon>
        <taxon>Chromadorea</taxon>
        <taxon>Rhabditida</taxon>
        <taxon>Rhabditina</taxon>
        <taxon>Rhabditomorpha</taxon>
        <taxon>Rhabditoidea</taxon>
        <taxon>Rhabditidae</taxon>
        <taxon>Mesorhabditinae</taxon>
        <taxon>Mesorhabditis</taxon>
    </lineage>
</organism>
<accession>A0AAF3F6J7</accession>
<dbReference type="SMART" id="SM00034">
    <property type="entry name" value="CLECT"/>
    <property type="match status" value="1"/>
</dbReference>
<keyword evidence="1" id="KW-0175">Coiled coil</keyword>
<dbReference type="WBParaSite" id="MBELARI_LOCUS2491">
    <property type="protein sequence ID" value="MBELARI_LOCUS2491"/>
    <property type="gene ID" value="MBELARI_LOCUS2491"/>
</dbReference>
<dbReference type="CDD" id="cd00037">
    <property type="entry name" value="CLECT"/>
    <property type="match status" value="1"/>
</dbReference>
<dbReference type="Gene3D" id="3.10.100.10">
    <property type="entry name" value="Mannose-Binding Protein A, subunit A"/>
    <property type="match status" value="1"/>
</dbReference>
<dbReference type="Gene3D" id="1.10.287.1490">
    <property type="match status" value="1"/>
</dbReference>
<dbReference type="Pfam" id="PF00059">
    <property type="entry name" value="Lectin_C"/>
    <property type="match status" value="1"/>
</dbReference>
<dbReference type="SUPFAM" id="SSF56436">
    <property type="entry name" value="C-type lectin-like"/>
    <property type="match status" value="1"/>
</dbReference>
<feature type="signal peptide" evidence="2">
    <location>
        <begin position="1"/>
        <end position="21"/>
    </location>
</feature>
<dbReference type="InterPro" id="IPR016187">
    <property type="entry name" value="CTDL_fold"/>
</dbReference>
<dbReference type="InterPro" id="IPR001304">
    <property type="entry name" value="C-type_lectin-like"/>
</dbReference>
<sequence length="306" mass="35205">MGVMAVRLFITILLLFHQTSSSIQENVQVDQSTSPNDRDEIRDRRTLNCTKDCPDTVLLISCQRNLNETQQELVEARGKISGLETEIARERNETKDKDVEMSRLTAKMAQIEANLMGKIAETKRKNDDLEAKLRTQNTEVRDGKAKIGELEEKINALQSKNSDPEIQIKRTMNLLDLSRDGWSYLAKTTSWYKVSNQRISFDEAEAYCASRKSHLVSIHSQEEHDFVWKLAKTVNSWDGFWLGLKKNPNKENAFEWTDGSSVDFTNWDPEDPGSYTHIYLGSYDGKWRGYAPTYQMSLLCKRSSQF</sequence>
<protein>
    <recommendedName>
        <fullName evidence="3">C-type lectin domain-containing protein</fullName>
    </recommendedName>
</protein>
<name>A0AAF3F6J7_9BILA</name>
<dbReference type="InterPro" id="IPR050111">
    <property type="entry name" value="C-type_lectin/snaclec_domain"/>
</dbReference>
<dbReference type="AlphaFoldDB" id="A0AAF3F6J7"/>